<dbReference type="InterPro" id="IPR051683">
    <property type="entry name" value="Enoyl-CoA_Hydratase/Isomerase"/>
</dbReference>
<dbReference type="InterPro" id="IPR001753">
    <property type="entry name" value="Enoyl-CoA_hydra/iso"/>
</dbReference>
<evidence type="ECO:0000256" key="2">
    <source>
        <dbReference type="RuleBase" id="RU003707"/>
    </source>
</evidence>
<reference evidence="3 4" key="1">
    <citation type="journal article" date="2017" name="ISME J.">
        <title>Energy and carbon metabolisms in a deep terrestrial subsurface fluid microbial community.</title>
        <authorList>
            <person name="Momper L."/>
            <person name="Jungbluth S.P."/>
            <person name="Lee M.D."/>
            <person name="Amend J.P."/>
        </authorList>
    </citation>
    <scope>NUCLEOTIDE SEQUENCE [LARGE SCALE GENOMIC DNA]</scope>
    <source>
        <strain evidence="3">SURF_5</strain>
    </source>
</reference>
<evidence type="ECO:0000256" key="1">
    <source>
        <dbReference type="ARBA" id="ARBA00005254"/>
    </source>
</evidence>
<dbReference type="PANTHER" id="PTHR42964">
    <property type="entry name" value="ENOYL-COA HYDRATASE"/>
    <property type="match status" value="1"/>
</dbReference>
<dbReference type="AlphaFoldDB" id="A0A3A4NM94"/>
<dbReference type="PANTHER" id="PTHR42964:SF1">
    <property type="entry name" value="POLYKETIDE BIOSYNTHESIS ENOYL-COA HYDRATASE PKSH-RELATED"/>
    <property type="match status" value="1"/>
</dbReference>
<dbReference type="Gene3D" id="3.90.226.10">
    <property type="entry name" value="2-enoyl-CoA Hydratase, Chain A, domain 1"/>
    <property type="match status" value="1"/>
</dbReference>
<dbReference type="Proteomes" id="UP000265882">
    <property type="component" value="Unassembled WGS sequence"/>
</dbReference>
<dbReference type="CDD" id="cd06558">
    <property type="entry name" value="crotonase-like"/>
    <property type="match status" value="1"/>
</dbReference>
<dbReference type="InterPro" id="IPR018376">
    <property type="entry name" value="Enoyl-CoA_hyd/isom_CS"/>
</dbReference>
<dbReference type="InterPro" id="IPR029045">
    <property type="entry name" value="ClpP/crotonase-like_dom_sf"/>
</dbReference>
<dbReference type="InterPro" id="IPR014748">
    <property type="entry name" value="Enoyl-CoA_hydra_C"/>
</dbReference>
<accession>A0A3A4NM94</accession>
<dbReference type="EMBL" id="QZKU01000123">
    <property type="protein sequence ID" value="RJP16714.1"/>
    <property type="molecule type" value="Genomic_DNA"/>
</dbReference>
<comment type="similarity">
    <text evidence="1 2">Belongs to the enoyl-CoA hydratase/isomerase family.</text>
</comment>
<comment type="caution">
    <text evidence="3">The sequence shown here is derived from an EMBL/GenBank/DDBJ whole genome shotgun (WGS) entry which is preliminary data.</text>
</comment>
<name>A0A3A4NM94_ABYX5</name>
<protein>
    <submittedName>
        <fullName evidence="3">Crotonase</fullName>
    </submittedName>
</protein>
<dbReference type="Gene3D" id="1.10.12.10">
    <property type="entry name" value="Lyase 2-enoyl-coa Hydratase, Chain A, domain 2"/>
    <property type="match status" value="1"/>
</dbReference>
<gene>
    <name evidence="3" type="ORF">C4520_17950</name>
</gene>
<evidence type="ECO:0000313" key="4">
    <source>
        <dbReference type="Proteomes" id="UP000265882"/>
    </source>
</evidence>
<dbReference type="PROSITE" id="PS00166">
    <property type="entry name" value="ENOYL_COA_HYDRATASE"/>
    <property type="match status" value="1"/>
</dbReference>
<dbReference type="SUPFAM" id="SSF52096">
    <property type="entry name" value="ClpP/crotonase"/>
    <property type="match status" value="1"/>
</dbReference>
<evidence type="ECO:0000313" key="3">
    <source>
        <dbReference type="EMBL" id="RJP16714.1"/>
    </source>
</evidence>
<proteinExistence type="inferred from homology"/>
<organism evidence="3 4">
    <name type="scientific">Abyssobacteria bacterium (strain SURF_5)</name>
    <dbReference type="NCBI Taxonomy" id="2093360"/>
    <lineage>
        <taxon>Bacteria</taxon>
        <taxon>Pseudomonadati</taxon>
        <taxon>Candidatus Hydrogenedentota</taxon>
        <taxon>Candidatus Abyssobacteria</taxon>
    </lineage>
</organism>
<dbReference type="Pfam" id="PF00378">
    <property type="entry name" value="ECH_1"/>
    <property type="match status" value="1"/>
</dbReference>
<sequence>MSETREVLYEIKDKVASITINRPERRNALNSAVIAALTKYLDQAGDDPNVSAIILTGTGGNFCSGADLGGSFGGDQSFLDMHYDRGHYANLLMKMNSCKTPILAAIEGYCLAGGMGLCLSSDVAIASEDAQFGLPEIKRGLWPYMVTAVLIRNVGRKKALELCMTGDRIPAAEAERIGIINYSVPKDSFQQRVSEMAKKLSSFSPAVMGLGKSSFYKIADMAVDDALSYLHSQLTVNTQVEDLMEGVAAFMQKRDPVWKGR</sequence>
<dbReference type="GO" id="GO:0003824">
    <property type="term" value="F:catalytic activity"/>
    <property type="evidence" value="ECO:0007669"/>
    <property type="project" value="InterPro"/>
</dbReference>
<dbReference type="GO" id="GO:0008300">
    <property type="term" value="P:isoprenoid catabolic process"/>
    <property type="evidence" value="ECO:0007669"/>
    <property type="project" value="TreeGrafter"/>
</dbReference>